<feature type="active site" evidence="2">
    <location>
        <position position="137"/>
    </location>
</feature>
<evidence type="ECO:0000313" key="4">
    <source>
        <dbReference type="Proteomes" id="UP000005952"/>
    </source>
</evidence>
<protein>
    <recommendedName>
        <fullName evidence="2">Peptide deformylase</fullName>
        <shortName evidence="2">PDF</shortName>
        <ecNumber evidence="2">3.5.1.88</ecNumber>
    </recommendedName>
    <alternativeName>
        <fullName evidence="2">Polypeptide deformylase</fullName>
    </alternativeName>
</protein>
<organism evidence="3 4">
    <name type="scientific">Hyphomicrobium denitrificans 1NES1</name>
    <dbReference type="NCBI Taxonomy" id="670307"/>
    <lineage>
        <taxon>Bacteria</taxon>
        <taxon>Pseudomonadati</taxon>
        <taxon>Pseudomonadota</taxon>
        <taxon>Alphaproteobacteria</taxon>
        <taxon>Hyphomicrobiales</taxon>
        <taxon>Hyphomicrobiaceae</taxon>
        <taxon>Hyphomicrobium</taxon>
    </lineage>
</organism>
<dbReference type="KEGG" id="hdt:HYPDE_37368"/>
<dbReference type="GO" id="GO:0046872">
    <property type="term" value="F:metal ion binding"/>
    <property type="evidence" value="ECO:0007669"/>
    <property type="project" value="UniProtKB-KW"/>
</dbReference>
<evidence type="ECO:0000313" key="3">
    <source>
        <dbReference type="EMBL" id="AGK59145.1"/>
    </source>
</evidence>
<dbReference type="Gene3D" id="3.90.45.10">
    <property type="entry name" value="Peptide deformylase"/>
    <property type="match status" value="1"/>
</dbReference>
<dbReference type="PANTHER" id="PTHR10458">
    <property type="entry name" value="PEPTIDE DEFORMYLASE"/>
    <property type="match status" value="1"/>
</dbReference>
<feature type="binding site" evidence="2">
    <location>
        <position position="136"/>
    </location>
    <ligand>
        <name>Fe cation</name>
        <dbReference type="ChEBI" id="CHEBI:24875"/>
    </ligand>
</feature>
<dbReference type="NCBIfam" id="NF001159">
    <property type="entry name" value="PRK00150.1-3"/>
    <property type="match status" value="1"/>
</dbReference>
<feature type="binding site" evidence="2">
    <location>
        <position position="140"/>
    </location>
    <ligand>
        <name>Fe cation</name>
        <dbReference type="ChEBI" id="CHEBI:24875"/>
    </ligand>
</feature>
<dbReference type="InterPro" id="IPR023635">
    <property type="entry name" value="Peptide_deformylase"/>
</dbReference>
<dbReference type="AlphaFoldDB" id="N0BG93"/>
<dbReference type="STRING" id="670307.HYPDE_37368"/>
<dbReference type="RefSeq" id="WP_015599161.1">
    <property type="nucleotide sequence ID" value="NC_021172.1"/>
</dbReference>
<dbReference type="NCBIfam" id="TIGR00079">
    <property type="entry name" value="pept_deformyl"/>
    <property type="match status" value="1"/>
</dbReference>
<keyword evidence="2" id="KW-0408">Iron</keyword>
<dbReference type="PANTHER" id="PTHR10458:SF22">
    <property type="entry name" value="PEPTIDE DEFORMYLASE"/>
    <property type="match status" value="1"/>
</dbReference>
<dbReference type="eggNOG" id="COG0242">
    <property type="taxonomic scope" value="Bacteria"/>
</dbReference>
<comment type="similarity">
    <text evidence="1 2">Belongs to the polypeptide deformylase family.</text>
</comment>
<dbReference type="Proteomes" id="UP000005952">
    <property type="component" value="Chromosome"/>
</dbReference>
<reference evidence="3 4" key="1">
    <citation type="journal article" date="2013" name="Genome Announc.">
        <title>Genome sequences for three denitrifying bacterial strains isolated from a uranium- and nitrate-contaminated subsurface environment.</title>
        <authorList>
            <person name="Venkatramanan R."/>
            <person name="Prakash O."/>
            <person name="Woyke T."/>
            <person name="Chain P."/>
            <person name="Goodwin L.A."/>
            <person name="Watson D."/>
            <person name="Brooks S."/>
            <person name="Kostka J.E."/>
            <person name="Green S.J."/>
        </authorList>
    </citation>
    <scope>NUCLEOTIDE SEQUENCE [LARGE SCALE GENOMIC DNA]</scope>
    <source>
        <strain evidence="3 4">1NES1</strain>
    </source>
</reference>
<dbReference type="HAMAP" id="MF_00163">
    <property type="entry name" value="Pep_deformylase"/>
    <property type="match status" value="1"/>
</dbReference>
<keyword evidence="2" id="KW-0648">Protein biosynthesis</keyword>
<keyword evidence="2 3" id="KW-0378">Hydrolase</keyword>
<keyword evidence="4" id="KW-1185">Reference proteome</keyword>
<dbReference type="InterPro" id="IPR036821">
    <property type="entry name" value="Peptide_deformylase_sf"/>
</dbReference>
<dbReference type="PIRSF" id="PIRSF004749">
    <property type="entry name" value="Pep_def"/>
    <property type="match status" value="1"/>
</dbReference>
<comment type="catalytic activity">
    <reaction evidence="2">
        <text>N-terminal N-formyl-L-methionyl-[peptide] + H2O = N-terminal L-methionyl-[peptide] + formate</text>
        <dbReference type="Rhea" id="RHEA:24420"/>
        <dbReference type="Rhea" id="RHEA-COMP:10639"/>
        <dbReference type="Rhea" id="RHEA-COMP:10640"/>
        <dbReference type="ChEBI" id="CHEBI:15377"/>
        <dbReference type="ChEBI" id="CHEBI:15740"/>
        <dbReference type="ChEBI" id="CHEBI:49298"/>
        <dbReference type="ChEBI" id="CHEBI:64731"/>
        <dbReference type="EC" id="3.5.1.88"/>
    </reaction>
</comment>
<dbReference type="SUPFAM" id="SSF56420">
    <property type="entry name" value="Peptide deformylase"/>
    <property type="match status" value="1"/>
</dbReference>
<sequence>MAILPIIKIPDPVLRKISDPVERVDDAVVKLMDDMLETMYDAPGIGLAAVQVGVLKRILVVDAAEEGAPPNPIAMANPELVALGSTTRLHEEGCLSIPDVHVEIERPASVTVRYIDRHGKEQELAAEGLLATALQHELDHLDGQLIIDFLSRLKRDMIIRKFKKQGREARS</sequence>
<dbReference type="EC" id="3.5.1.88" evidence="2"/>
<evidence type="ECO:0000256" key="2">
    <source>
        <dbReference type="HAMAP-Rule" id="MF_00163"/>
    </source>
</evidence>
<comment type="function">
    <text evidence="2">Removes the formyl group from the N-terminal Met of newly synthesized proteins. Requires at least a dipeptide for an efficient rate of reaction. N-terminal L-methionine is a prerequisite for activity but the enzyme has broad specificity at other positions.</text>
</comment>
<dbReference type="CDD" id="cd00487">
    <property type="entry name" value="Pep_deformylase"/>
    <property type="match status" value="1"/>
</dbReference>
<gene>
    <name evidence="2 3" type="primary">def</name>
    <name evidence="3" type="ORF">HYPDE_37368</name>
</gene>
<dbReference type="HOGENOM" id="CLU_061901_2_0_5"/>
<keyword evidence="2" id="KW-0479">Metal-binding</keyword>
<dbReference type="EMBL" id="CP005587">
    <property type="protein sequence ID" value="AGK59145.1"/>
    <property type="molecule type" value="Genomic_DNA"/>
</dbReference>
<feature type="binding site" evidence="2">
    <location>
        <position position="94"/>
    </location>
    <ligand>
        <name>Fe cation</name>
        <dbReference type="ChEBI" id="CHEBI:24875"/>
    </ligand>
</feature>
<dbReference type="PRINTS" id="PR01576">
    <property type="entry name" value="PDEFORMYLASE"/>
</dbReference>
<dbReference type="GO" id="GO:0042586">
    <property type="term" value="F:peptide deformylase activity"/>
    <property type="evidence" value="ECO:0007669"/>
    <property type="project" value="UniProtKB-UniRule"/>
</dbReference>
<proteinExistence type="inferred from homology"/>
<dbReference type="OrthoDB" id="9804313at2"/>
<dbReference type="Pfam" id="PF01327">
    <property type="entry name" value="Pep_deformylase"/>
    <property type="match status" value="1"/>
</dbReference>
<comment type="cofactor">
    <cofactor evidence="2">
        <name>Fe(2+)</name>
        <dbReference type="ChEBI" id="CHEBI:29033"/>
    </cofactor>
    <text evidence="2">Binds 1 Fe(2+) ion.</text>
</comment>
<accession>N0BG93</accession>
<name>N0BG93_9HYPH</name>
<evidence type="ECO:0000256" key="1">
    <source>
        <dbReference type="ARBA" id="ARBA00010759"/>
    </source>
</evidence>
<dbReference type="GO" id="GO:0006412">
    <property type="term" value="P:translation"/>
    <property type="evidence" value="ECO:0007669"/>
    <property type="project" value="UniProtKB-UniRule"/>
</dbReference>